<dbReference type="InterPro" id="IPR017853">
    <property type="entry name" value="GH"/>
</dbReference>
<dbReference type="GO" id="GO:0005576">
    <property type="term" value="C:extracellular region"/>
    <property type="evidence" value="ECO:0007669"/>
    <property type="project" value="UniProtKB-SubCell"/>
</dbReference>
<organism evidence="14 15">
    <name type="scientific">Niveomyces insectorum RCEF 264</name>
    <dbReference type="NCBI Taxonomy" id="1081102"/>
    <lineage>
        <taxon>Eukaryota</taxon>
        <taxon>Fungi</taxon>
        <taxon>Dikarya</taxon>
        <taxon>Ascomycota</taxon>
        <taxon>Pezizomycotina</taxon>
        <taxon>Sordariomycetes</taxon>
        <taxon>Hypocreomycetidae</taxon>
        <taxon>Hypocreales</taxon>
        <taxon>Cordycipitaceae</taxon>
        <taxon>Niveomyces</taxon>
    </lineage>
</organism>
<keyword evidence="5" id="KW-0964">Secreted</keyword>
<feature type="domain" description="GH10" evidence="13">
    <location>
        <begin position="73"/>
        <end position="393"/>
    </location>
</feature>
<evidence type="ECO:0000256" key="5">
    <source>
        <dbReference type="ARBA" id="ARBA00022525"/>
    </source>
</evidence>
<evidence type="ECO:0000256" key="12">
    <source>
        <dbReference type="SAM" id="SignalP"/>
    </source>
</evidence>
<name>A0A167XZH7_9HYPO</name>
<dbReference type="SMART" id="SM00633">
    <property type="entry name" value="Glyco_10"/>
    <property type="match status" value="1"/>
</dbReference>
<keyword evidence="10" id="KW-0326">Glycosidase</keyword>
<dbReference type="PANTHER" id="PTHR31490">
    <property type="entry name" value="GLYCOSYL HYDROLASE"/>
    <property type="match status" value="1"/>
</dbReference>
<proteinExistence type="inferred from homology"/>
<dbReference type="SUPFAM" id="SSF51445">
    <property type="entry name" value="(Trans)glycosidases"/>
    <property type="match status" value="1"/>
</dbReference>
<keyword evidence="12" id="KW-0732">Signal</keyword>
<protein>
    <recommendedName>
        <fullName evidence="10">Beta-xylanase</fullName>
        <ecNumber evidence="10">3.2.1.8</ecNumber>
    </recommendedName>
</protein>
<evidence type="ECO:0000256" key="1">
    <source>
        <dbReference type="ARBA" id="ARBA00000681"/>
    </source>
</evidence>
<evidence type="ECO:0000259" key="13">
    <source>
        <dbReference type="PROSITE" id="PS51760"/>
    </source>
</evidence>
<comment type="pathway">
    <text evidence="3">Glycan degradation; xylan degradation.</text>
</comment>
<evidence type="ECO:0000256" key="4">
    <source>
        <dbReference type="ARBA" id="ARBA00007495"/>
    </source>
</evidence>
<evidence type="ECO:0000256" key="9">
    <source>
        <dbReference type="ARBA" id="ARBA00023326"/>
    </source>
</evidence>
<keyword evidence="15" id="KW-1185">Reference proteome</keyword>
<dbReference type="GO" id="GO:0031176">
    <property type="term" value="F:endo-1,4-beta-xylanase activity"/>
    <property type="evidence" value="ECO:0007669"/>
    <property type="project" value="UniProtKB-EC"/>
</dbReference>
<dbReference type="Gene3D" id="3.20.20.80">
    <property type="entry name" value="Glycosidases"/>
    <property type="match status" value="1"/>
</dbReference>
<keyword evidence="7 10" id="KW-0378">Hydrolase</keyword>
<dbReference type="Pfam" id="PF00331">
    <property type="entry name" value="Glyco_hydro_10"/>
    <property type="match status" value="1"/>
</dbReference>
<dbReference type="GO" id="GO:0045493">
    <property type="term" value="P:xylan catabolic process"/>
    <property type="evidence" value="ECO:0007669"/>
    <property type="project" value="UniProtKB-KW"/>
</dbReference>
<comment type="caution">
    <text evidence="14">The sequence shown here is derived from an EMBL/GenBank/DDBJ whole genome shotgun (WGS) entry which is preliminary data.</text>
</comment>
<evidence type="ECO:0000313" key="14">
    <source>
        <dbReference type="EMBL" id="OAA65625.1"/>
    </source>
</evidence>
<evidence type="ECO:0000256" key="6">
    <source>
        <dbReference type="ARBA" id="ARBA00022651"/>
    </source>
</evidence>
<keyword evidence="8 10" id="KW-0119">Carbohydrate metabolism</keyword>
<dbReference type="PANTHER" id="PTHR31490:SF35">
    <property type="entry name" value="ENDO-1,4-BETA-XYLANASE"/>
    <property type="match status" value="1"/>
</dbReference>
<accession>A0A167XZH7</accession>
<comment type="subcellular location">
    <subcellularLocation>
        <location evidence="2">Secreted</location>
    </subcellularLocation>
</comment>
<dbReference type="PRINTS" id="PR00134">
    <property type="entry name" value="GLHYDRLASE10"/>
</dbReference>
<evidence type="ECO:0000256" key="7">
    <source>
        <dbReference type="ARBA" id="ARBA00022801"/>
    </source>
</evidence>
<keyword evidence="6" id="KW-0858">Xylan degradation</keyword>
<feature type="signal peptide" evidence="12">
    <location>
        <begin position="1"/>
        <end position="23"/>
    </location>
</feature>
<feature type="region of interest" description="Disordered" evidence="11">
    <location>
        <begin position="30"/>
        <end position="62"/>
    </location>
</feature>
<sequence length="526" mass="54090">MGRPASFFLSGLLASAYSSLVFAQSYGSSSSSSSSGSSSGNGSSSVSGTGSGSSGSSAVAGAPQASSTASTINVNAIGLHSLALANGKLFFGTATDTNLFNDTAYMQIINDRNEFGLLVPENSQKWQPTEPTQDDFVFNNPDSVHSLTINNQQMFRCHTLTWFQQLPNFVTTTAWTREALTAAIQTHIANVVGHFKGRCYSWDVVNEALNDNGTFRNSVFFQTLGTDYIPISFFAAAAADPQARLYYNDFSLEFNDNKTAGALAIVNIVRQAGARIDGLGFQGHMTTGQTPSRQALAAVFNRFTALSLEVAITELDVRQPSLPPSAALVQQQATDYVSMVGACLDVARCVGIVAWEYTDRYSWIPSTFPGTGAACLFDENLAPKPAYTAVVSALAARATGLPAGATIAGIGAAGAGPGLGAFNGGSSAGSSAGSSTGNGNGGANGSANGNSNNNSNNNNNNGNNSNSNDGNGQEFIGNFGGTVGSIPETEVGSAGTNNGGSTDAGGTTTTDSNSMDMSGTYADSYV</sequence>
<feature type="compositionally biased region" description="Low complexity" evidence="11">
    <location>
        <begin position="494"/>
        <end position="520"/>
    </location>
</feature>
<dbReference type="Proteomes" id="UP000076874">
    <property type="component" value="Unassembled WGS sequence"/>
</dbReference>
<dbReference type="STRING" id="1081102.A0A167XZH7"/>
<evidence type="ECO:0000256" key="3">
    <source>
        <dbReference type="ARBA" id="ARBA00004851"/>
    </source>
</evidence>
<dbReference type="OrthoDB" id="3055998at2759"/>
<comment type="catalytic activity">
    <reaction evidence="1 10">
        <text>Endohydrolysis of (1-&gt;4)-beta-D-xylosidic linkages in xylans.</text>
        <dbReference type="EC" id="3.2.1.8"/>
    </reaction>
</comment>
<keyword evidence="9 10" id="KW-0624">Polysaccharide degradation</keyword>
<feature type="compositionally biased region" description="Low complexity" evidence="11">
    <location>
        <begin position="30"/>
        <end position="48"/>
    </location>
</feature>
<dbReference type="InterPro" id="IPR044846">
    <property type="entry name" value="GH10"/>
</dbReference>
<evidence type="ECO:0000256" key="10">
    <source>
        <dbReference type="RuleBase" id="RU361174"/>
    </source>
</evidence>
<feature type="chain" id="PRO_5007894537" description="Beta-xylanase" evidence="12">
    <location>
        <begin position="24"/>
        <end position="526"/>
    </location>
</feature>
<feature type="region of interest" description="Disordered" evidence="11">
    <location>
        <begin position="426"/>
        <end position="526"/>
    </location>
</feature>
<dbReference type="InterPro" id="IPR001000">
    <property type="entry name" value="GH10_dom"/>
</dbReference>
<dbReference type="EMBL" id="AZHD01000003">
    <property type="protein sequence ID" value="OAA65625.1"/>
    <property type="molecule type" value="Genomic_DNA"/>
</dbReference>
<evidence type="ECO:0000256" key="2">
    <source>
        <dbReference type="ARBA" id="ARBA00004613"/>
    </source>
</evidence>
<dbReference type="PROSITE" id="PS51760">
    <property type="entry name" value="GH10_2"/>
    <property type="match status" value="1"/>
</dbReference>
<gene>
    <name evidence="14" type="ORF">SPI_02412</name>
</gene>
<comment type="similarity">
    <text evidence="4 10">Belongs to the glycosyl hydrolase 10 (cellulase F) family.</text>
</comment>
<feature type="compositionally biased region" description="Low complexity" evidence="11">
    <location>
        <begin position="445"/>
        <end position="472"/>
    </location>
</feature>
<dbReference type="AlphaFoldDB" id="A0A167XZH7"/>
<dbReference type="EC" id="3.2.1.8" evidence="10"/>
<evidence type="ECO:0000256" key="11">
    <source>
        <dbReference type="SAM" id="MobiDB-lite"/>
    </source>
</evidence>
<evidence type="ECO:0000256" key="8">
    <source>
        <dbReference type="ARBA" id="ARBA00023277"/>
    </source>
</evidence>
<evidence type="ECO:0000313" key="15">
    <source>
        <dbReference type="Proteomes" id="UP000076874"/>
    </source>
</evidence>
<reference evidence="14 15" key="1">
    <citation type="journal article" date="2016" name="Genome Biol. Evol.">
        <title>Divergent and convergent evolution of fungal pathogenicity.</title>
        <authorList>
            <person name="Shang Y."/>
            <person name="Xiao G."/>
            <person name="Zheng P."/>
            <person name="Cen K."/>
            <person name="Zhan S."/>
            <person name="Wang C."/>
        </authorList>
    </citation>
    <scope>NUCLEOTIDE SEQUENCE [LARGE SCALE GENOMIC DNA]</scope>
    <source>
        <strain evidence="14 15">RCEF 264</strain>
    </source>
</reference>